<dbReference type="Pfam" id="PF01510">
    <property type="entry name" value="Amidase_2"/>
    <property type="match status" value="1"/>
</dbReference>
<evidence type="ECO:0000256" key="2">
    <source>
        <dbReference type="ARBA" id="ARBA00011901"/>
    </source>
</evidence>
<dbReference type="GO" id="GO:0008745">
    <property type="term" value="F:N-acetylmuramoyl-L-alanine amidase activity"/>
    <property type="evidence" value="ECO:0007669"/>
    <property type="project" value="UniProtKB-EC"/>
</dbReference>
<name>A0AAE3DT40_9FIRM</name>
<dbReference type="SMART" id="SM00644">
    <property type="entry name" value="Ami_2"/>
    <property type="match status" value="1"/>
</dbReference>
<comment type="caution">
    <text evidence="8">The sequence shown here is derived from an EMBL/GenBank/DDBJ whole genome shotgun (WGS) entry which is preliminary data.</text>
</comment>
<feature type="region of interest" description="Disordered" evidence="5">
    <location>
        <begin position="1"/>
        <end position="48"/>
    </location>
</feature>
<proteinExistence type="predicted"/>
<feature type="transmembrane region" description="Helical" evidence="6">
    <location>
        <begin position="60"/>
        <end position="81"/>
    </location>
</feature>
<comment type="catalytic activity">
    <reaction evidence="1">
        <text>Hydrolyzes the link between N-acetylmuramoyl residues and L-amino acid residues in certain cell-wall glycopeptides.</text>
        <dbReference type="EC" id="3.5.1.28"/>
    </reaction>
</comment>
<accession>A0AAE3DT40</accession>
<dbReference type="PANTHER" id="PTHR30417:SF1">
    <property type="entry name" value="N-ACETYLMURAMOYL-L-ALANINE AMIDASE AMID"/>
    <property type="match status" value="1"/>
</dbReference>
<evidence type="ECO:0000256" key="4">
    <source>
        <dbReference type="ARBA" id="ARBA00023316"/>
    </source>
</evidence>
<dbReference type="Proteomes" id="UP001197875">
    <property type="component" value="Unassembled WGS sequence"/>
</dbReference>
<dbReference type="GO" id="GO:0009254">
    <property type="term" value="P:peptidoglycan turnover"/>
    <property type="evidence" value="ECO:0007669"/>
    <property type="project" value="TreeGrafter"/>
</dbReference>
<dbReference type="PANTHER" id="PTHR30417">
    <property type="entry name" value="N-ACETYLMURAMOYL-L-ALANINE AMIDASE AMID"/>
    <property type="match status" value="1"/>
</dbReference>
<dbReference type="RefSeq" id="WP_178045858.1">
    <property type="nucleotide sequence ID" value="NZ_JAJEPR010000014.1"/>
</dbReference>
<evidence type="ECO:0000259" key="7">
    <source>
        <dbReference type="SMART" id="SM00644"/>
    </source>
</evidence>
<organism evidence="8 9">
    <name type="scientific">Fusicatenibacter faecihominis</name>
    <dbReference type="NCBI Taxonomy" id="2881276"/>
    <lineage>
        <taxon>Bacteria</taxon>
        <taxon>Bacillati</taxon>
        <taxon>Bacillota</taxon>
        <taxon>Clostridia</taxon>
        <taxon>Lachnospirales</taxon>
        <taxon>Lachnospiraceae</taxon>
        <taxon>Fusicatenibacter</taxon>
    </lineage>
</organism>
<protein>
    <recommendedName>
        <fullName evidence="2">N-acetylmuramoyl-L-alanine amidase</fullName>
        <ecNumber evidence="2">3.5.1.28</ecNumber>
    </recommendedName>
</protein>
<evidence type="ECO:0000256" key="1">
    <source>
        <dbReference type="ARBA" id="ARBA00001561"/>
    </source>
</evidence>
<evidence type="ECO:0000256" key="3">
    <source>
        <dbReference type="ARBA" id="ARBA00022801"/>
    </source>
</evidence>
<dbReference type="GO" id="GO:0009253">
    <property type="term" value="P:peptidoglycan catabolic process"/>
    <property type="evidence" value="ECO:0007669"/>
    <property type="project" value="InterPro"/>
</dbReference>
<dbReference type="GO" id="GO:0071555">
    <property type="term" value="P:cell wall organization"/>
    <property type="evidence" value="ECO:0007669"/>
    <property type="project" value="UniProtKB-KW"/>
</dbReference>
<dbReference type="AlphaFoldDB" id="A0AAE3DT40"/>
<dbReference type="EC" id="3.5.1.28" evidence="2"/>
<dbReference type="Gene3D" id="3.40.80.10">
    <property type="entry name" value="Peptidoglycan recognition protein-like"/>
    <property type="match status" value="1"/>
</dbReference>
<evidence type="ECO:0000313" key="9">
    <source>
        <dbReference type="Proteomes" id="UP001197875"/>
    </source>
</evidence>
<keyword evidence="6" id="KW-0472">Membrane</keyword>
<gene>
    <name evidence="8" type="ORF">LKD71_09805</name>
</gene>
<keyword evidence="6" id="KW-0812">Transmembrane</keyword>
<evidence type="ECO:0000256" key="5">
    <source>
        <dbReference type="SAM" id="MobiDB-lite"/>
    </source>
</evidence>
<dbReference type="InterPro" id="IPR002502">
    <property type="entry name" value="Amidase_domain"/>
</dbReference>
<keyword evidence="4" id="KW-0961">Cell wall biogenesis/degradation</keyword>
<dbReference type="CDD" id="cd06583">
    <property type="entry name" value="PGRP"/>
    <property type="match status" value="1"/>
</dbReference>
<dbReference type="InterPro" id="IPR051206">
    <property type="entry name" value="NAMLAA_amidase_2"/>
</dbReference>
<feature type="domain" description="N-acetylmuramoyl-L-alanine amidase" evidence="7">
    <location>
        <begin position="120"/>
        <end position="262"/>
    </location>
</feature>
<evidence type="ECO:0000313" key="8">
    <source>
        <dbReference type="EMBL" id="MCC2190096.1"/>
    </source>
</evidence>
<sequence length="272" mass="30544">MDIQKNEKRHRSRGHDEPPRKKPVRKERPKAKPKIETTAAQPVLSERDRKRHRQVWIQRIVIALVLCTILVGGVICLKIFLTPKTVNVSVPYTESAEMEAAQAKVPMPDIDLQLLTVNEYSRPGLSTGTINGVVVHYTANPGSTAQQNRDYFENLKDTHTTKVSSNFVIGLEGEIIQCIPTSEIAYASNSRNTDTVSIECCHPDETGKFTDATYDSLVQLTAFLCSKFNLTENDVIRHYDITGKDCPKYFVENEAAWETFRSDVGAVLAEYA</sequence>
<keyword evidence="6" id="KW-1133">Transmembrane helix</keyword>
<dbReference type="InterPro" id="IPR036505">
    <property type="entry name" value="Amidase/PGRP_sf"/>
</dbReference>
<keyword evidence="3 8" id="KW-0378">Hydrolase</keyword>
<dbReference type="EMBL" id="JAJEPR010000014">
    <property type="protein sequence ID" value="MCC2190096.1"/>
    <property type="molecule type" value="Genomic_DNA"/>
</dbReference>
<keyword evidence="9" id="KW-1185">Reference proteome</keyword>
<reference evidence="8 9" key="1">
    <citation type="submission" date="2021-10" db="EMBL/GenBank/DDBJ databases">
        <title>Anaerobic single-cell dispensing facilitates the cultivation of human gut bacteria.</title>
        <authorList>
            <person name="Afrizal A."/>
        </authorList>
    </citation>
    <scope>NUCLEOTIDE SEQUENCE [LARGE SCALE GENOMIC DNA]</scope>
    <source>
        <strain evidence="8 9">CLA-AA-H277</strain>
    </source>
</reference>
<dbReference type="SUPFAM" id="SSF55846">
    <property type="entry name" value="N-acetylmuramoyl-L-alanine amidase-like"/>
    <property type="match status" value="1"/>
</dbReference>
<evidence type="ECO:0000256" key="6">
    <source>
        <dbReference type="SAM" id="Phobius"/>
    </source>
</evidence>
<feature type="compositionally biased region" description="Basic residues" evidence="5">
    <location>
        <begin position="21"/>
        <end position="32"/>
    </location>
</feature>